<evidence type="ECO:0000256" key="2">
    <source>
        <dbReference type="SAM" id="Phobius"/>
    </source>
</evidence>
<feature type="region of interest" description="Disordered" evidence="1">
    <location>
        <begin position="164"/>
        <end position="194"/>
    </location>
</feature>
<feature type="transmembrane region" description="Helical" evidence="2">
    <location>
        <begin position="210"/>
        <end position="233"/>
    </location>
</feature>
<keyword evidence="5" id="KW-1185">Reference proteome</keyword>
<dbReference type="Proteomes" id="UP001141806">
    <property type="component" value="Unassembled WGS sequence"/>
</dbReference>
<keyword evidence="2" id="KW-1133">Transmembrane helix</keyword>
<feature type="domain" description="DUF6821" evidence="3">
    <location>
        <begin position="114"/>
        <end position="299"/>
    </location>
</feature>
<evidence type="ECO:0000256" key="1">
    <source>
        <dbReference type="SAM" id="MobiDB-lite"/>
    </source>
</evidence>
<accession>A0A9Q0KZD5</accession>
<evidence type="ECO:0000313" key="4">
    <source>
        <dbReference type="EMBL" id="KAJ4979056.1"/>
    </source>
</evidence>
<evidence type="ECO:0000259" key="3">
    <source>
        <dbReference type="Pfam" id="PF20705"/>
    </source>
</evidence>
<evidence type="ECO:0000313" key="5">
    <source>
        <dbReference type="Proteomes" id="UP001141806"/>
    </source>
</evidence>
<sequence>MEKASSGETDLDEWEYIPDDGDDLGFLDVQLSREIGFDQKGLFDMNYFLCPSPTASRRIFEPPHSLSVPIPIRLESVSGKNPDHEFVKDIVEVPIAEMTEKAIVPTPEAAVTGDQDRISHVFFNKLKENEFVDMKMDLPDSGNTGINPQAELGSIQFEEKDAGFQGENNKEPSKPSSKAPADQEMVKNDYSNSKSNWEEGGAGGVCFWKWGLSGVGALCSVGVAAATICIFLFGSHHQRQRHYQNQNQNQKLRFQIYANDKRIKEMVSHASRLNHALSSVRGVPMSRATISFGGYYDGL</sequence>
<organism evidence="4 5">
    <name type="scientific">Protea cynaroides</name>
    <dbReference type="NCBI Taxonomy" id="273540"/>
    <lineage>
        <taxon>Eukaryota</taxon>
        <taxon>Viridiplantae</taxon>
        <taxon>Streptophyta</taxon>
        <taxon>Embryophyta</taxon>
        <taxon>Tracheophyta</taxon>
        <taxon>Spermatophyta</taxon>
        <taxon>Magnoliopsida</taxon>
        <taxon>Proteales</taxon>
        <taxon>Proteaceae</taxon>
        <taxon>Protea</taxon>
    </lineage>
</organism>
<dbReference type="InterPro" id="IPR045883">
    <property type="entry name" value="At4g13530-like"/>
</dbReference>
<dbReference type="PANTHER" id="PTHR33646:SF2">
    <property type="entry name" value="F20H23.8 PROTEIN"/>
    <property type="match status" value="1"/>
</dbReference>
<keyword evidence="2" id="KW-0472">Membrane</keyword>
<name>A0A9Q0KZD5_9MAGN</name>
<feature type="compositionally biased region" description="Basic and acidic residues" evidence="1">
    <location>
        <begin position="164"/>
        <end position="173"/>
    </location>
</feature>
<dbReference type="OrthoDB" id="766965at2759"/>
<dbReference type="PANTHER" id="PTHR33646">
    <property type="entry name" value="GB|AAF00631.1"/>
    <property type="match status" value="1"/>
</dbReference>
<dbReference type="AlphaFoldDB" id="A0A9Q0KZD5"/>
<gene>
    <name evidence="4" type="ORF">NE237_009836</name>
</gene>
<proteinExistence type="predicted"/>
<protein>
    <recommendedName>
        <fullName evidence="3">DUF6821 domain-containing protein</fullName>
    </recommendedName>
</protein>
<dbReference type="EMBL" id="JAMYWD010000002">
    <property type="protein sequence ID" value="KAJ4979056.1"/>
    <property type="molecule type" value="Genomic_DNA"/>
</dbReference>
<comment type="caution">
    <text evidence="4">The sequence shown here is derived from an EMBL/GenBank/DDBJ whole genome shotgun (WGS) entry which is preliminary data.</text>
</comment>
<dbReference type="Pfam" id="PF20705">
    <property type="entry name" value="DUF6821"/>
    <property type="match status" value="1"/>
</dbReference>
<keyword evidence="2" id="KW-0812">Transmembrane</keyword>
<dbReference type="InterPro" id="IPR049224">
    <property type="entry name" value="DUF6821"/>
</dbReference>
<reference evidence="4" key="1">
    <citation type="journal article" date="2023" name="Plant J.">
        <title>The genome of the king protea, Protea cynaroides.</title>
        <authorList>
            <person name="Chang J."/>
            <person name="Duong T.A."/>
            <person name="Schoeman C."/>
            <person name="Ma X."/>
            <person name="Roodt D."/>
            <person name="Barker N."/>
            <person name="Li Z."/>
            <person name="Van de Peer Y."/>
            <person name="Mizrachi E."/>
        </authorList>
    </citation>
    <scope>NUCLEOTIDE SEQUENCE</scope>
    <source>
        <tissue evidence="4">Young leaves</tissue>
    </source>
</reference>